<dbReference type="EMBL" id="CM034407">
    <property type="protein sequence ID" value="KAJ0172655.1"/>
    <property type="molecule type" value="Genomic_DNA"/>
</dbReference>
<name>A0ACC1CM20_9NEOP</name>
<protein>
    <submittedName>
        <fullName evidence="1">Uncharacterized protein</fullName>
    </submittedName>
</protein>
<proteinExistence type="predicted"/>
<evidence type="ECO:0000313" key="2">
    <source>
        <dbReference type="Proteomes" id="UP000824533"/>
    </source>
</evidence>
<reference evidence="1 2" key="1">
    <citation type="journal article" date="2021" name="Front. Genet.">
        <title>Chromosome-Level Genome Assembly Reveals Significant Gene Expansion in the Toll and IMD Signaling Pathways of Dendrolimus kikuchii.</title>
        <authorList>
            <person name="Zhou J."/>
            <person name="Wu P."/>
            <person name="Xiong Z."/>
            <person name="Liu N."/>
            <person name="Zhao N."/>
            <person name="Ji M."/>
            <person name="Qiu Y."/>
            <person name="Yang B."/>
        </authorList>
    </citation>
    <scope>NUCLEOTIDE SEQUENCE [LARGE SCALE GENOMIC DNA]</scope>
    <source>
        <strain evidence="1">Ann1</strain>
    </source>
</reference>
<keyword evidence="2" id="KW-1185">Reference proteome</keyword>
<organism evidence="1 2">
    <name type="scientific">Dendrolimus kikuchii</name>
    <dbReference type="NCBI Taxonomy" id="765133"/>
    <lineage>
        <taxon>Eukaryota</taxon>
        <taxon>Metazoa</taxon>
        <taxon>Ecdysozoa</taxon>
        <taxon>Arthropoda</taxon>
        <taxon>Hexapoda</taxon>
        <taxon>Insecta</taxon>
        <taxon>Pterygota</taxon>
        <taxon>Neoptera</taxon>
        <taxon>Endopterygota</taxon>
        <taxon>Lepidoptera</taxon>
        <taxon>Glossata</taxon>
        <taxon>Ditrysia</taxon>
        <taxon>Bombycoidea</taxon>
        <taxon>Lasiocampidae</taxon>
        <taxon>Dendrolimus</taxon>
    </lineage>
</organism>
<sequence length="74" mass="8487">MAISKNVRYFAFVTGFVGFIGLTMYPIAISPMLDVSEYKNIQKEARKNIKQEDIQPGNMKIWSDPFGRKKPDSE</sequence>
<dbReference type="Proteomes" id="UP000824533">
    <property type="component" value="Linkage Group LG21"/>
</dbReference>
<accession>A0ACC1CM20</accession>
<evidence type="ECO:0000313" key="1">
    <source>
        <dbReference type="EMBL" id="KAJ0172655.1"/>
    </source>
</evidence>
<comment type="caution">
    <text evidence="1">The sequence shown here is derived from an EMBL/GenBank/DDBJ whole genome shotgun (WGS) entry which is preliminary data.</text>
</comment>
<gene>
    <name evidence="1" type="ORF">K1T71_011794</name>
</gene>